<evidence type="ECO:0000313" key="2">
    <source>
        <dbReference type="EMBL" id="KAK3260930.1"/>
    </source>
</evidence>
<sequence length="199" mass="22011">MLCGVTEKLASDPAERHLEFKDYFKDYTLLELFGHAETLHRAYAGCGPRHGIECMNMTALLCKSANNNTRIANIAASLDVRLLGLAVVRHLVATELAIVSQTIADGHPYAPEGWNRKAVRTTAKNIHFYRQPMKGTIVLVDGLKKSNKGTSYKINIRKRLLGSKVQLPEAGKVKEQKCYTISASCFLSNSSVTSNKFVL</sequence>
<dbReference type="Proteomes" id="UP001190700">
    <property type="component" value="Unassembled WGS sequence"/>
</dbReference>
<reference evidence="1" key="2">
    <citation type="submission" date="2023-06" db="EMBL/GenBank/DDBJ databases">
        <title>Long-read-based genome assembly of the green algal bacterivore Cymbomonas tetramitiformis.</title>
        <authorList>
            <person name="Gyaltshen Y."/>
            <person name="Rozenberg A."/>
            <person name="Paasch A."/>
            <person name="Burns J.A."/>
            <person name="Warring S."/>
            <person name="Larson R."/>
            <person name="Maurer-Alcala X."/>
            <person name="Dacks J."/>
            <person name="Kim E."/>
        </authorList>
    </citation>
    <scope>NUCLEOTIDE SEQUENCE</scope>
    <source>
        <strain evidence="1">PLY_AMNH</strain>
    </source>
</reference>
<dbReference type="AlphaFoldDB" id="A0AAE0BTN8"/>
<dbReference type="EMBL" id="LGRX02017313">
    <property type="protein sequence ID" value="KAK3260930.1"/>
    <property type="molecule type" value="Genomic_DNA"/>
</dbReference>
<gene>
    <name evidence="2" type="ORF">CYMTET_30140</name>
    <name evidence="1" type="ORF">CYMTET_48277</name>
</gene>
<keyword evidence="3" id="KW-1185">Reference proteome</keyword>
<comment type="caution">
    <text evidence="1">The sequence shown here is derived from an EMBL/GenBank/DDBJ whole genome shotgun (WGS) entry which is preliminary data.</text>
</comment>
<organism evidence="1 3">
    <name type="scientific">Cymbomonas tetramitiformis</name>
    <dbReference type="NCBI Taxonomy" id="36881"/>
    <lineage>
        <taxon>Eukaryota</taxon>
        <taxon>Viridiplantae</taxon>
        <taxon>Chlorophyta</taxon>
        <taxon>Pyramimonadophyceae</taxon>
        <taxon>Pyramimonadales</taxon>
        <taxon>Pyramimonadaceae</taxon>
        <taxon>Cymbomonas</taxon>
    </lineage>
</organism>
<dbReference type="EMBL" id="LGRX02033262">
    <property type="protein sequence ID" value="KAK3242013.1"/>
    <property type="molecule type" value="Genomic_DNA"/>
</dbReference>
<evidence type="ECO:0000313" key="3">
    <source>
        <dbReference type="Proteomes" id="UP001190700"/>
    </source>
</evidence>
<accession>A0AAE0BTN8</accession>
<evidence type="ECO:0000313" key="1">
    <source>
        <dbReference type="EMBL" id="KAK3242013.1"/>
    </source>
</evidence>
<reference evidence="1 3" key="1">
    <citation type="journal article" date="2015" name="Genome Biol. Evol.">
        <title>Comparative Genomics of a Bacterivorous Green Alga Reveals Evolutionary Causalities and Consequences of Phago-Mixotrophic Mode of Nutrition.</title>
        <authorList>
            <person name="Burns J.A."/>
            <person name="Paasch A."/>
            <person name="Narechania A."/>
            <person name="Kim E."/>
        </authorList>
    </citation>
    <scope>NUCLEOTIDE SEQUENCE [LARGE SCALE GENOMIC DNA]</scope>
    <source>
        <strain evidence="1">PLY_AMNH</strain>
    </source>
</reference>
<protein>
    <submittedName>
        <fullName evidence="1">Uncharacterized protein</fullName>
    </submittedName>
</protein>
<proteinExistence type="predicted"/>
<name>A0AAE0BTN8_9CHLO</name>